<sequence>MMSTQNLLRRGGLGLLRRYTTIAEPAAVQDIQIDHFRTNETNPINHDKKHLNRFYKLPNQVRQKLFQHGGLPQNLLSQFDTFFENCILIREPALEIISYLKATDYSRPVNRYVLYGENGTGKTLTMAHVMHYGLETKKIIIHTGWIPDWFRRPKEIVLSTKKQGFYDLPVDAAAFLVHFKHQNSELLAELDLRLSKDYEWSSREQNPKGSPLIDLIDLGITRIKFSCDIVDAVVDELKILSSKGQCSCLVFIDGFNSLFGTSTELRVENRKLVYPYQVTLTDTLLKLTKYDWSNGAVILTLDKLAVDRKAAESHYPHYLLGKEGFEHLDPFLPIQVNDYSNEEFENVMDYYRDRKWIRNVTENGQKELELVSNKNPYLLMKFTGPL</sequence>
<dbReference type="GO" id="GO:0005763">
    <property type="term" value="C:mitochondrial small ribosomal subunit"/>
    <property type="evidence" value="ECO:0007669"/>
    <property type="project" value="TreeGrafter"/>
</dbReference>
<dbReference type="AlphaFoldDB" id="A0A834XU76"/>
<gene>
    <name evidence="8" type="ORF">HCN44_004932</name>
</gene>
<dbReference type="InterPro" id="IPR008092">
    <property type="entry name" value="Ribosomal_mS29_met"/>
</dbReference>
<dbReference type="SUPFAM" id="SSF52540">
    <property type="entry name" value="P-loop containing nucleoside triphosphate hydrolases"/>
    <property type="match status" value="1"/>
</dbReference>
<dbReference type="PANTHER" id="PTHR12810">
    <property type="entry name" value="MITOCHONDRIAL 28S RIBOSOMAL PROTEIN S29"/>
    <property type="match status" value="1"/>
</dbReference>
<evidence type="ECO:0000256" key="3">
    <source>
        <dbReference type="ARBA" id="ARBA00022946"/>
    </source>
</evidence>
<evidence type="ECO:0000256" key="4">
    <source>
        <dbReference type="ARBA" id="ARBA00022980"/>
    </source>
</evidence>
<dbReference type="InterPro" id="IPR019368">
    <property type="entry name" value="Ribosomal_mS29"/>
</dbReference>
<dbReference type="PANTHER" id="PTHR12810:SF0">
    <property type="entry name" value="SMALL RIBOSOMAL SUBUNIT PROTEIN MS29"/>
    <property type="match status" value="1"/>
</dbReference>
<comment type="similarity">
    <text evidence="2">Belongs to the mitochondrion-specific ribosomal protein mS29 family.</text>
</comment>
<dbReference type="GO" id="GO:0006915">
    <property type="term" value="P:apoptotic process"/>
    <property type="evidence" value="ECO:0007669"/>
    <property type="project" value="InterPro"/>
</dbReference>
<accession>A0A834XU76</accession>
<protein>
    <recommendedName>
        <fullName evidence="7">Small ribosomal subunit protein mS29</fullName>
    </recommendedName>
</protein>
<comment type="subcellular location">
    <subcellularLocation>
        <location evidence="1">Mitochondrion</location>
    </subcellularLocation>
</comment>
<evidence type="ECO:0000313" key="9">
    <source>
        <dbReference type="Proteomes" id="UP000639338"/>
    </source>
</evidence>
<dbReference type="EMBL" id="JACMRX010000003">
    <property type="protein sequence ID" value="KAF7992588.1"/>
    <property type="molecule type" value="Genomic_DNA"/>
</dbReference>
<reference evidence="8 9" key="1">
    <citation type="submission" date="2020-08" db="EMBL/GenBank/DDBJ databases">
        <title>Aphidius gifuensis genome sequencing and assembly.</title>
        <authorList>
            <person name="Du Z."/>
        </authorList>
    </citation>
    <scope>NUCLEOTIDE SEQUENCE [LARGE SCALE GENOMIC DNA]</scope>
    <source>
        <strain evidence="8">YNYX2018</strain>
        <tissue evidence="8">Adults</tissue>
    </source>
</reference>
<evidence type="ECO:0000256" key="6">
    <source>
        <dbReference type="ARBA" id="ARBA00023274"/>
    </source>
</evidence>
<evidence type="ECO:0000256" key="2">
    <source>
        <dbReference type="ARBA" id="ARBA00009863"/>
    </source>
</evidence>
<dbReference type="OrthoDB" id="274828at2759"/>
<comment type="caution">
    <text evidence="8">The sequence shown here is derived from an EMBL/GenBank/DDBJ whole genome shotgun (WGS) entry which is preliminary data.</text>
</comment>
<evidence type="ECO:0000256" key="1">
    <source>
        <dbReference type="ARBA" id="ARBA00004173"/>
    </source>
</evidence>
<evidence type="ECO:0000256" key="7">
    <source>
        <dbReference type="ARBA" id="ARBA00035140"/>
    </source>
</evidence>
<keyword evidence="9" id="KW-1185">Reference proteome</keyword>
<keyword evidence="3" id="KW-0809">Transit peptide</keyword>
<organism evidence="8 9">
    <name type="scientific">Aphidius gifuensis</name>
    <name type="common">Parasitoid wasp</name>
    <dbReference type="NCBI Taxonomy" id="684658"/>
    <lineage>
        <taxon>Eukaryota</taxon>
        <taxon>Metazoa</taxon>
        <taxon>Ecdysozoa</taxon>
        <taxon>Arthropoda</taxon>
        <taxon>Hexapoda</taxon>
        <taxon>Insecta</taxon>
        <taxon>Pterygota</taxon>
        <taxon>Neoptera</taxon>
        <taxon>Endopterygota</taxon>
        <taxon>Hymenoptera</taxon>
        <taxon>Apocrita</taxon>
        <taxon>Ichneumonoidea</taxon>
        <taxon>Braconidae</taxon>
        <taxon>Aphidiinae</taxon>
        <taxon>Aphidius</taxon>
    </lineage>
</organism>
<name>A0A834XU76_APHGI</name>
<dbReference type="PRINTS" id="PR01716">
    <property type="entry name" value="DEATHASSOCP3"/>
</dbReference>
<keyword evidence="4" id="KW-0689">Ribosomal protein</keyword>
<dbReference type="Pfam" id="PF10236">
    <property type="entry name" value="DAP3"/>
    <property type="match status" value="1"/>
</dbReference>
<dbReference type="Proteomes" id="UP000639338">
    <property type="component" value="Unassembled WGS sequence"/>
</dbReference>
<evidence type="ECO:0000256" key="5">
    <source>
        <dbReference type="ARBA" id="ARBA00023128"/>
    </source>
</evidence>
<proteinExistence type="inferred from homology"/>
<evidence type="ECO:0000313" key="8">
    <source>
        <dbReference type="EMBL" id="KAF7992588.1"/>
    </source>
</evidence>
<keyword evidence="5" id="KW-0496">Mitochondrion</keyword>
<keyword evidence="6" id="KW-0687">Ribonucleoprotein</keyword>
<dbReference type="GO" id="GO:0003735">
    <property type="term" value="F:structural constituent of ribosome"/>
    <property type="evidence" value="ECO:0007669"/>
    <property type="project" value="TreeGrafter"/>
</dbReference>
<dbReference type="InterPro" id="IPR027417">
    <property type="entry name" value="P-loop_NTPase"/>
</dbReference>